<evidence type="ECO:0000313" key="1">
    <source>
        <dbReference type="EMBL" id="KAJ1948932.1"/>
    </source>
</evidence>
<keyword evidence="2" id="KW-1185">Reference proteome</keyword>
<organism evidence="1 2">
    <name type="scientific">Linderina macrospora</name>
    <dbReference type="NCBI Taxonomy" id="4868"/>
    <lineage>
        <taxon>Eukaryota</taxon>
        <taxon>Fungi</taxon>
        <taxon>Fungi incertae sedis</taxon>
        <taxon>Zoopagomycota</taxon>
        <taxon>Kickxellomycotina</taxon>
        <taxon>Kickxellomycetes</taxon>
        <taxon>Kickxellales</taxon>
        <taxon>Kickxellaceae</taxon>
        <taxon>Linderina</taxon>
    </lineage>
</organism>
<accession>A0ACC1JE82</accession>
<proteinExistence type="predicted"/>
<protein>
    <submittedName>
        <fullName evidence="1">Uncharacterized protein</fullName>
    </submittedName>
</protein>
<dbReference type="Proteomes" id="UP001150603">
    <property type="component" value="Unassembled WGS sequence"/>
</dbReference>
<comment type="caution">
    <text evidence="1">The sequence shown here is derived from an EMBL/GenBank/DDBJ whole genome shotgun (WGS) entry which is preliminary data.</text>
</comment>
<sequence>MGDSSGDIDKLAHVRFARRSKYLLSSTRLSLAVPSLASGRMAQPAVVSTDTVSCPIDLSTDSTLLATHRLYLSLENSLALQLYTPEPPKELVARYVETDPIVSEVVGKLPSSKDSAANLSISLSASEADDEEEAEDISPATTASGSPRIIELDESGDQGADGQEQHQREPATETDALLGEGASRSARTERQQQEQSTGGGVFKTLWRTIKNIFTMLIYLTATVVLLYVAAEYFEMQSPPPLPERGVQQQQQLVTPVLLPSEPAAMQPPTSLFSESTSAAPPLDMTLLMAGGDEVTTTATMHQSGGPKVRVRSKARRSTGSSVTGFHH</sequence>
<evidence type="ECO:0000313" key="2">
    <source>
        <dbReference type="Proteomes" id="UP001150603"/>
    </source>
</evidence>
<reference evidence="1" key="1">
    <citation type="submission" date="2022-07" db="EMBL/GenBank/DDBJ databases">
        <title>Phylogenomic reconstructions and comparative analyses of Kickxellomycotina fungi.</title>
        <authorList>
            <person name="Reynolds N.K."/>
            <person name="Stajich J.E."/>
            <person name="Barry K."/>
            <person name="Grigoriev I.V."/>
            <person name="Crous P."/>
            <person name="Smith M.E."/>
        </authorList>
    </citation>
    <scope>NUCLEOTIDE SEQUENCE</scope>
    <source>
        <strain evidence="1">NRRL 5244</strain>
    </source>
</reference>
<name>A0ACC1JE82_9FUNG</name>
<gene>
    <name evidence="1" type="ORF">FBU59_001370</name>
</gene>
<dbReference type="EMBL" id="JANBPW010000588">
    <property type="protein sequence ID" value="KAJ1948932.1"/>
    <property type="molecule type" value="Genomic_DNA"/>
</dbReference>